<evidence type="ECO:0000259" key="2">
    <source>
        <dbReference type="Pfam" id="PF03703"/>
    </source>
</evidence>
<dbReference type="KEGG" id="iho:Igni_0312"/>
<keyword evidence="4" id="KW-1185">Reference proteome</keyword>
<dbReference type="STRING" id="453591.Igni_0312"/>
<evidence type="ECO:0000313" key="3">
    <source>
        <dbReference type="EMBL" id="ABU81495.1"/>
    </source>
</evidence>
<reference evidence="3 4" key="1">
    <citation type="journal article" date="2008" name="Genome Biol.">
        <title>A genomic analysis of the archaeal system Ignicoccus hospitalis-Nanoarchaeum equitans.</title>
        <authorList>
            <person name="Podar M."/>
            <person name="Anderson I."/>
            <person name="Makarova K.S."/>
            <person name="Elkins J.G."/>
            <person name="Ivanova N."/>
            <person name="Wall M.A."/>
            <person name="Lykidis A."/>
            <person name="Mavromatis K."/>
            <person name="Sun H."/>
            <person name="Hudson M.E."/>
            <person name="Chen W."/>
            <person name="Deciu C."/>
            <person name="Hutchison D."/>
            <person name="Eads J.R."/>
            <person name="Anderson A."/>
            <person name="Fernandes F."/>
            <person name="Szeto E."/>
            <person name="Lapidus A."/>
            <person name="Kyrpides N.C."/>
            <person name="Saier M.H.Jr."/>
            <person name="Richardson P.M."/>
            <person name="Rachel R."/>
            <person name="Huber H."/>
            <person name="Eisen J.A."/>
            <person name="Koonin E.V."/>
            <person name="Keller M."/>
            <person name="Stetter K.O."/>
        </authorList>
    </citation>
    <scope>NUCLEOTIDE SEQUENCE [LARGE SCALE GENOMIC DNA]</scope>
    <source>
        <strain evidence="4">KIN4/I / DSM 18386 / JCM 14125</strain>
    </source>
</reference>
<feature type="domain" description="YdbS-like PH" evidence="2">
    <location>
        <begin position="122"/>
        <end position="175"/>
    </location>
</feature>
<dbReference type="InterPro" id="IPR005182">
    <property type="entry name" value="YdbS-like_PH"/>
</dbReference>
<keyword evidence="1" id="KW-0472">Membrane</keyword>
<feature type="transmembrane region" description="Helical" evidence="1">
    <location>
        <begin position="38"/>
        <end position="55"/>
    </location>
</feature>
<dbReference type="AlphaFoldDB" id="A8A993"/>
<dbReference type="Pfam" id="PF03703">
    <property type="entry name" value="bPH_2"/>
    <property type="match status" value="1"/>
</dbReference>
<organism evidence="3 4">
    <name type="scientific">Ignicoccus hospitalis (strain KIN4/I / DSM 18386 / JCM 14125)</name>
    <dbReference type="NCBI Taxonomy" id="453591"/>
    <lineage>
        <taxon>Archaea</taxon>
        <taxon>Thermoproteota</taxon>
        <taxon>Thermoprotei</taxon>
        <taxon>Desulfurococcales</taxon>
        <taxon>Desulfurococcaceae</taxon>
        <taxon>Ignicoccus</taxon>
    </lineage>
</organism>
<sequence length="180" mass="19330">MSAEGISFKPTLRARAGELFFLALALALNVASPFVEDVYLWASLAAIAVLSVLILKKKAVLVLVPLAFTAAAVYLTNPLLLVISSIISLIEVGFIIIYTNSVEYYFNDDGLIIRVELPVYSKTRNVPKSTIAEVSVESSPVGKLLGYSNVTVKLRTGEVVNVVGVPKGDAEKLVKKFVSG</sequence>
<gene>
    <name evidence="3" type="ordered locus">Igni_0312</name>
</gene>
<evidence type="ECO:0000256" key="1">
    <source>
        <dbReference type="SAM" id="Phobius"/>
    </source>
</evidence>
<keyword evidence="1" id="KW-1133">Transmembrane helix</keyword>
<dbReference type="GeneID" id="5562704"/>
<evidence type="ECO:0000313" key="4">
    <source>
        <dbReference type="Proteomes" id="UP000000262"/>
    </source>
</evidence>
<dbReference type="OrthoDB" id="386024at2157"/>
<dbReference type="RefSeq" id="WP_011998347.1">
    <property type="nucleotide sequence ID" value="NC_009776.1"/>
</dbReference>
<dbReference type="eggNOG" id="arCOG04619">
    <property type="taxonomic scope" value="Archaea"/>
</dbReference>
<dbReference type="HOGENOM" id="CLU_1492964_0_0_2"/>
<name>A8A993_IGNH4</name>
<keyword evidence="1" id="KW-0812">Transmembrane</keyword>
<proteinExistence type="predicted"/>
<dbReference type="Proteomes" id="UP000000262">
    <property type="component" value="Chromosome"/>
</dbReference>
<feature type="transmembrane region" description="Helical" evidence="1">
    <location>
        <begin position="12"/>
        <end position="32"/>
    </location>
</feature>
<feature type="transmembrane region" description="Helical" evidence="1">
    <location>
        <begin position="60"/>
        <end position="76"/>
    </location>
</feature>
<accession>A8A993</accession>
<dbReference type="EMBL" id="CP000816">
    <property type="protein sequence ID" value="ABU81495.1"/>
    <property type="molecule type" value="Genomic_DNA"/>
</dbReference>
<protein>
    <recommendedName>
        <fullName evidence="2">YdbS-like PH domain-containing protein</fullName>
    </recommendedName>
</protein>